<keyword evidence="3" id="KW-1185">Reference proteome</keyword>
<evidence type="ECO:0000256" key="1">
    <source>
        <dbReference type="SAM" id="MobiDB-lite"/>
    </source>
</evidence>
<dbReference type="AlphaFoldDB" id="A0A8I2YV31"/>
<feature type="compositionally biased region" description="Polar residues" evidence="1">
    <location>
        <begin position="13"/>
        <end position="27"/>
    </location>
</feature>
<dbReference type="EMBL" id="JAGFBS010000004">
    <property type="protein sequence ID" value="KAG6379974.1"/>
    <property type="molecule type" value="Genomic_DNA"/>
</dbReference>
<evidence type="ECO:0000313" key="3">
    <source>
        <dbReference type="Proteomes" id="UP000683000"/>
    </source>
</evidence>
<accession>A0A8I2YV31</accession>
<sequence>MITIGATRCATRTAVSTHNENATSRLITRSKPPSKGPPRATSQSTAANRTTAPTATSREKANENDVEAATQGKHKHDALAQRTLTSPSNDLPSKFGGVVIKSRALPSTSNHQPLSIVAIRRTSKAAVPQSKVRSLVDIKEDAKPPPVHTDNAMAINAKSTYHPSTVTSSHVIKQEGQLADLSKRTASHLNVKTDTHEEDDNCVLKKQRTSSNVPDEARLFEEQEDHMA</sequence>
<feature type="region of interest" description="Disordered" evidence="1">
    <location>
        <begin position="1"/>
        <end position="77"/>
    </location>
</feature>
<name>A0A8I2YV31_9AGAM</name>
<feature type="compositionally biased region" description="Low complexity" evidence="1">
    <location>
        <begin position="45"/>
        <end position="56"/>
    </location>
</feature>
<feature type="region of interest" description="Disordered" evidence="1">
    <location>
        <begin position="190"/>
        <end position="228"/>
    </location>
</feature>
<evidence type="ECO:0000313" key="2">
    <source>
        <dbReference type="EMBL" id="KAG6379974.1"/>
    </source>
</evidence>
<comment type="caution">
    <text evidence="2">The sequence shown here is derived from an EMBL/GenBank/DDBJ whole genome shotgun (WGS) entry which is preliminary data.</text>
</comment>
<dbReference type="OrthoDB" id="5590282at2759"/>
<gene>
    <name evidence="2" type="ORF">JVT61DRAFT_10546</name>
</gene>
<feature type="compositionally biased region" description="Basic and acidic residues" evidence="1">
    <location>
        <begin position="215"/>
        <end position="228"/>
    </location>
</feature>
<organism evidence="2 3">
    <name type="scientific">Boletus reticuloceps</name>
    <dbReference type="NCBI Taxonomy" id="495285"/>
    <lineage>
        <taxon>Eukaryota</taxon>
        <taxon>Fungi</taxon>
        <taxon>Dikarya</taxon>
        <taxon>Basidiomycota</taxon>
        <taxon>Agaricomycotina</taxon>
        <taxon>Agaricomycetes</taxon>
        <taxon>Agaricomycetidae</taxon>
        <taxon>Boletales</taxon>
        <taxon>Boletineae</taxon>
        <taxon>Boletaceae</taxon>
        <taxon>Boletoideae</taxon>
        <taxon>Boletus</taxon>
    </lineage>
</organism>
<reference evidence="2" key="1">
    <citation type="submission" date="2021-03" db="EMBL/GenBank/DDBJ databases">
        <title>Evolutionary innovations through gain and loss of genes in the ectomycorrhizal Boletales.</title>
        <authorList>
            <person name="Wu G."/>
            <person name="Miyauchi S."/>
            <person name="Morin E."/>
            <person name="Yang Z.-L."/>
            <person name="Xu J."/>
            <person name="Martin F.M."/>
        </authorList>
    </citation>
    <scope>NUCLEOTIDE SEQUENCE</scope>
    <source>
        <strain evidence="2">BR01</strain>
    </source>
</reference>
<proteinExistence type="predicted"/>
<protein>
    <submittedName>
        <fullName evidence="2">Uncharacterized protein</fullName>
    </submittedName>
</protein>
<dbReference type="Proteomes" id="UP000683000">
    <property type="component" value="Unassembled WGS sequence"/>
</dbReference>